<comment type="caution">
    <text evidence="1">The sequence shown here is derived from an EMBL/GenBank/DDBJ whole genome shotgun (WGS) entry which is preliminary data.</text>
</comment>
<proteinExistence type="predicted"/>
<reference evidence="1" key="1">
    <citation type="journal article" date="2014" name="Front. Microbiol.">
        <title>High frequency of phylogenetically diverse reductive dehalogenase-homologous genes in deep subseafloor sedimentary metagenomes.</title>
        <authorList>
            <person name="Kawai M."/>
            <person name="Futagami T."/>
            <person name="Toyoda A."/>
            <person name="Takaki Y."/>
            <person name="Nishi S."/>
            <person name="Hori S."/>
            <person name="Arai W."/>
            <person name="Tsubouchi T."/>
            <person name="Morono Y."/>
            <person name="Uchiyama I."/>
            <person name="Ito T."/>
            <person name="Fujiyama A."/>
            <person name="Inagaki F."/>
            <person name="Takami H."/>
        </authorList>
    </citation>
    <scope>NUCLEOTIDE SEQUENCE</scope>
    <source>
        <strain evidence="1">Expedition CK06-06</strain>
    </source>
</reference>
<protein>
    <submittedName>
        <fullName evidence="1">Uncharacterized protein</fullName>
    </submittedName>
</protein>
<gene>
    <name evidence="1" type="ORF">S01H1_59520</name>
</gene>
<name>X0V8K7_9ZZZZ</name>
<dbReference type="EMBL" id="BARS01038933">
    <property type="protein sequence ID" value="GAG14484.1"/>
    <property type="molecule type" value="Genomic_DNA"/>
</dbReference>
<evidence type="ECO:0000313" key="1">
    <source>
        <dbReference type="EMBL" id="GAG14484.1"/>
    </source>
</evidence>
<sequence>MVEPRPQINCPIFLKREWTIKALTRDINEAKVVSDKAERANHLKNEVELLLSCEKYDEKNEDCKNCRTISTLRKETAELLMKM</sequence>
<accession>X0V8K7</accession>
<organism evidence="1">
    <name type="scientific">marine sediment metagenome</name>
    <dbReference type="NCBI Taxonomy" id="412755"/>
    <lineage>
        <taxon>unclassified sequences</taxon>
        <taxon>metagenomes</taxon>
        <taxon>ecological metagenomes</taxon>
    </lineage>
</organism>
<feature type="non-terminal residue" evidence="1">
    <location>
        <position position="83"/>
    </location>
</feature>
<dbReference type="AlphaFoldDB" id="X0V8K7"/>